<protein>
    <submittedName>
        <fullName evidence="3">Uncharacterized protein</fullName>
    </submittedName>
</protein>
<keyword evidence="2" id="KW-0812">Transmembrane</keyword>
<proteinExistence type="predicted"/>
<feature type="transmembrane region" description="Helical" evidence="2">
    <location>
        <begin position="230"/>
        <end position="250"/>
    </location>
</feature>
<name>A0ABS4TDT4_9PSEU</name>
<evidence type="ECO:0000313" key="3">
    <source>
        <dbReference type="EMBL" id="MBP2322577.1"/>
    </source>
</evidence>
<feature type="transmembrane region" description="Helical" evidence="2">
    <location>
        <begin position="548"/>
        <end position="564"/>
    </location>
</feature>
<feature type="transmembrane region" description="Helical" evidence="2">
    <location>
        <begin position="413"/>
        <end position="433"/>
    </location>
</feature>
<keyword evidence="4" id="KW-1185">Reference proteome</keyword>
<feature type="transmembrane region" description="Helical" evidence="2">
    <location>
        <begin position="445"/>
        <end position="469"/>
    </location>
</feature>
<feature type="transmembrane region" description="Helical" evidence="2">
    <location>
        <begin position="584"/>
        <end position="602"/>
    </location>
</feature>
<evidence type="ECO:0000256" key="2">
    <source>
        <dbReference type="SAM" id="Phobius"/>
    </source>
</evidence>
<feature type="transmembrane region" description="Helical" evidence="2">
    <location>
        <begin position="99"/>
        <end position="120"/>
    </location>
</feature>
<keyword evidence="2" id="KW-1133">Transmembrane helix</keyword>
<accession>A0ABS4TDT4</accession>
<feature type="transmembrane region" description="Helical" evidence="2">
    <location>
        <begin position="291"/>
        <end position="309"/>
    </location>
</feature>
<feature type="compositionally biased region" description="Basic and acidic residues" evidence="1">
    <location>
        <begin position="1"/>
        <end position="17"/>
    </location>
</feature>
<keyword evidence="2" id="KW-0472">Membrane</keyword>
<evidence type="ECO:0000313" key="4">
    <source>
        <dbReference type="Proteomes" id="UP001519332"/>
    </source>
</evidence>
<reference evidence="3 4" key="1">
    <citation type="submission" date="2021-03" db="EMBL/GenBank/DDBJ databases">
        <title>Sequencing the genomes of 1000 actinobacteria strains.</title>
        <authorList>
            <person name="Klenk H.-P."/>
        </authorList>
    </citation>
    <scope>NUCLEOTIDE SEQUENCE [LARGE SCALE GENOMIC DNA]</scope>
    <source>
        <strain evidence="3 4">DSM 46670</strain>
    </source>
</reference>
<feature type="transmembrane region" description="Helical" evidence="2">
    <location>
        <begin position="262"/>
        <end position="279"/>
    </location>
</feature>
<comment type="caution">
    <text evidence="3">The sequence shown here is derived from an EMBL/GenBank/DDBJ whole genome shotgun (WGS) entry which is preliminary data.</text>
</comment>
<feature type="transmembrane region" description="Helical" evidence="2">
    <location>
        <begin position="521"/>
        <end position="541"/>
    </location>
</feature>
<feature type="transmembrane region" description="Helical" evidence="2">
    <location>
        <begin position="72"/>
        <end position="92"/>
    </location>
</feature>
<dbReference type="EMBL" id="JAGINW010000001">
    <property type="protein sequence ID" value="MBP2322577.1"/>
    <property type="molecule type" value="Genomic_DNA"/>
</dbReference>
<dbReference type="RefSeq" id="WP_209638114.1">
    <property type="nucleotide sequence ID" value="NZ_JAGINW010000001.1"/>
</dbReference>
<feature type="transmembrane region" description="Helical" evidence="2">
    <location>
        <begin position="193"/>
        <end position="210"/>
    </location>
</feature>
<organism evidence="3 4">
    <name type="scientific">Kibdelosporangium banguiense</name>
    <dbReference type="NCBI Taxonomy" id="1365924"/>
    <lineage>
        <taxon>Bacteria</taxon>
        <taxon>Bacillati</taxon>
        <taxon>Actinomycetota</taxon>
        <taxon>Actinomycetes</taxon>
        <taxon>Pseudonocardiales</taxon>
        <taxon>Pseudonocardiaceae</taxon>
        <taxon>Kibdelosporangium</taxon>
    </lineage>
</organism>
<feature type="transmembrane region" description="Helical" evidence="2">
    <location>
        <begin position="329"/>
        <end position="347"/>
    </location>
</feature>
<feature type="transmembrane region" description="Helical" evidence="2">
    <location>
        <begin position="380"/>
        <end position="401"/>
    </location>
</feature>
<gene>
    <name evidence="3" type="ORF">JOF56_002962</name>
</gene>
<feature type="region of interest" description="Disordered" evidence="1">
    <location>
        <begin position="1"/>
        <end position="27"/>
    </location>
</feature>
<dbReference type="Proteomes" id="UP001519332">
    <property type="component" value="Unassembled WGS sequence"/>
</dbReference>
<evidence type="ECO:0000256" key="1">
    <source>
        <dbReference type="SAM" id="MobiDB-lite"/>
    </source>
</evidence>
<feature type="transmembrane region" description="Helical" evidence="2">
    <location>
        <begin position="38"/>
        <end position="60"/>
    </location>
</feature>
<feature type="transmembrane region" description="Helical" evidence="2">
    <location>
        <begin position="481"/>
        <end position="501"/>
    </location>
</feature>
<sequence length="610" mass="61923">MSSRTRSSESRPARPETDPTPEGADPVADRLSWAEVPALLKVAVLVAAVGAVLRAVGPVIGVVDAAPAYGSGPLLIALAILPALVAGGLLAAKRPITAAGVLIGGALLGIGLLFIDLQLVADALVVSRPELAVPTSLDPLAAGAGTWLLVAGHVLTIAAGAMVLLRAGAQPGSVIAAEFDESTEAEAAERKRLLGWGLAFGGLTALGLAMPPFASDNAFIITPDLMNGPTLVLAGGLISVIAIVLGIVLAGTARTPKLSRGVLLGVAIAVLAFLLPQQIAGYSVDWLHTDWRSYLATAGVAGLVAVALIRPKTKTAKQSAPVEYTAGRWHVIAGVLAILGGGAAILGRTSDLFVVEIPTDTPISQTDVLVLLSGVRPAEYANRLLLPAGLLLVVLGVLLLIRPVAALARPALSVAWVGIPFAGFLALDALFTATGTSSAIRSGAAAWWTVAAVLLAIGAAVCAMAAGAVERDDVDLTDRPSNIILMAPVAAAILFAIGAFGLPTMRAPEYVAPGIWSNFRLASWGLLIALIAVLIAAVLAARSRPSRAASLLLGSAALVAVRGLELPLTQERAEGITGGPGTWLSIACAAAFVISAFVALAVKPEPAKRR</sequence>
<feature type="transmembrane region" description="Helical" evidence="2">
    <location>
        <begin position="140"/>
        <end position="165"/>
    </location>
</feature>